<feature type="non-terminal residue" evidence="1">
    <location>
        <position position="1"/>
    </location>
</feature>
<organism evidence="1 2">
    <name type="scientific">Genlisea aurea</name>
    <dbReference type="NCBI Taxonomy" id="192259"/>
    <lineage>
        <taxon>Eukaryota</taxon>
        <taxon>Viridiplantae</taxon>
        <taxon>Streptophyta</taxon>
        <taxon>Embryophyta</taxon>
        <taxon>Tracheophyta</taxon>
        <taxon>Spermatophyta</taxon>
        <taxon>Magnoliopsida</taxon>
        <taxon>eudicotyledons</taxon>
        <taxon>Gunneridae</taxon>
        <taxon>Pentapetalae</taxon>
        <taxon>asterids</taxon>
        <taxon>lamiids</taxon>
        <taxon>Lamiales</taxon>
        <taxon>Lentibulariaceae</taxon>
        <taxon>Genlisea</taxon>
    </lineage>
</organism>
<dbReference type="Proteomes" id="UP000015453">
    <property type="component" value="Unassembled WGS sequence"/>
</dbReference>
<protein>
    <submittedName>
        <fullName evidence="1">Uncharacterized protein</fullName>
    </submittedName>
</protein>
<evidence type="ECO:0000313" key="1">
    <source>
        <dbReference type="EMBL" id="EPS60502.1"/>
    </source>
</evidence>
<keyword evidence="2" id="KW-1185">Reference proteome</keyword>
<reference evidence="1 2" key="1">
    <citation type="journal article" date="2013" name="BMC Genomics">
        <title>The miniature genome of a carnivorous plant Genlisea aurea contains a low number of genes and short non-coding sequences.</title>
        <authorList>
            <person name="Leushkin E.V."/>
            <person name="Sutormin R.A."/>
            <person name="Nabieva E.R."/>
            <person name="Penin A.A."/>
            <person name="Kondrashov A.S."/>
            <person name="Logacheva M.D."/>
        </authorList>
    </citation>
    <scope>NUCLEOTIDE SEQUENCE [LARGE SCALE GENOMIC DNA]</scope>
</reference>
<dbReference type="PANTHER" id="PTHR36765">
    <property type="entry name" value="EXPRESSED PROTEIN"/>
    <property type="match status" value="1"/>
</dbReference>
<feature type="non-terminal residue" evidence="1">
    <location>
        <position position="86"/>
    </location>
</feature>
<dbReference type="EMBL" id="AUSU01007524">
    <property type="protein sequence ID" value="EPS60502.1"/>
    <property type="molecule type" value="Genomic_DNA"/>
</dbReference>
<proteinExistence type="predicted"/>
<dbReference type="AlphaFoldDB" id="S8DLN5"/>
<name>S8DLN5_9LAMI</name>
<comment type="caution">
    <text evidence="1">The sequence shown here is derived from an EMBL/GenBank/DDBJ whole genome shotgun (WGS) entry which is preliminary data.</text>
</comment>
<accession>S8DLN5</accession>
<gene>
    <name evidence="1" type="ORF">M569_14304</name>
</gene>
<dbReference type="PANTHER" id="PTHR36765:SF1">
    <property type="entry name" value="EXPRESSED PROTEIN"/>
    <property type="match status" value="1"/>
</dbReference>
<evidence type="ECO:0000313" key="2">
    <source>
        <dbReference type="Proteomes" id="UP000015453"/>
    </source>
</evidence>
<sequence>SGMKTRSRRIIVPRKEELHERSKKFRKQVESAVVEGSAVVAAAATAANLSLFRVEASKARSEAAARREEERVAHLKKLRGERWLPS</sequence>